<name>A0A7W7KDU7_9SPHN</name>
<sequence>MLSLAAGTMLTPPPSAKRQASEAVAMERARATTSSSARPGHRGDLCSDWMQRGGVRPLNGETLKTIWSRQSRKLQYVPNVIVQPL</sequence>
<dbReference type="AlphaFoldDB" id="A0A7W7KDU7"/>
<protein>
    <submittedName>
        <fullName evidence="2">Uncharacterized protein</fullName>
    </submittedName>
</protein>
<evidence type="ECO:0000256" key="1">
    <source>
        <dbReference type="SAM" id="MobiDB-lite"/>
    </source>
</evidence>
<feature type="region of interest" description="Disordered" evidence="1">
    <location>
        <begin position="1"/>
        <end position="49"/>
    </location>
</feature>
<gene>
    <name evidence="2" type="ORF">HNO88_004343</name>
</gene>
<evidence type="ECO:0000313" key="3">
    <source>
        <dbReference type="Proteomes" id="UP000555448"/>
    </source>
</evidence>
<accession>A0A7W7KDU7</accession>
<organism evidence="2 3">
    <name type="scientific">Novosphingobium chloroacetimidivorans</name>
    <dbReference type="NCBI Taxonomy" id="1428314"/>
    <lineage>
        <taxon>Bacteria</taxon>
        <taxon>Pseudomonadati</taxon>
        <taxon>Pseudomonadota</taxon>
        <taxon>Alphaproteobacteria</taxon>
        <taxon>Sphingomonadales</taxon>
        <taxon>Sphingomonadaceae</taxon>
        <taxon>Novosphingobium</taxon>
    </lineage>
</organism>
<comment type="caution">
    <text evidence="2">The sequence shown here is derived from an EMBL/GenBank/DDBJ whole genome shotgun (WGS) entry which is preliminary data.</text>
</comment>
<reference evidence="2 3" key="1">
    <citation type="submission" date="2020-08" db="EMBL/GenBank/DDBJ databases">
        <title>Functional genomics of gut bacteria from endangered species of beetles.</title>
        <authorList>
            <person name="Carlos-Shanley C."/>
        </authorList>
    </citation>
    <scope>NUCLEOTIDE SEQUENCE [LARGE SCALE GENOMIC DNA]</scope>
    <source>
        <strain evidence="2 3">S00245</strain>
    </source>
</reference>
<proteinExistence type="predicted"/>
<keyword evidence="3" id="KW-1185">Reference proteome</keyword>
<dbReference type="EMBL" id="JACHLR010000042">
    <property type="protein sequence ID" value="MBB4860997.1"/>
    <property type="molecule type" value="Genomic_DNA"/>
</dbReference>
<dbReference type="Proteomes" id="UP000555448">
    <property type="component" value="Unassembled WGS sequence"/>
</dbReference>
<evidence type="ECO:0000313" key="2">
    <source>
        <dbReference type="EMBL" id="MBB4860997.1"/>
    </source>
</evidence>